<dbReference type="Proteomes" id="UP000274513">
    <property type="component" value="Segment"/>
</dbReference>
<keyword evidence="1" id="KW-0378">Hydrolase</keyword>
<sequence>MTLVNSEGVRHRHSYYLDAEHDLKDRAKSIADQAFDIMIEEMVNQPRSLQKRIGPSEMGIECNRAILHKLARVPEPPRGPAWKPQVGTALHDQQERWFQKAAAQGASEEGRWMCEQSVVVGQISGEDHAGSTDLFDGWGHAVGDWKFVGPSRLKHYRAKGPSAQYRTQAHLYGRGWALEGWQVDLVMIFFIPRDGELSDSYVWSEPYNENVALNALARMNQLDGLLKAIGLEQALSLYPLCDDRFCTWCAPQNKVQQAQQTNPFARSH</sequence>
<keyword evidence="1" id="KW-0269">Exonuclease</keyword>
<gene>
    <name evidence="1" type="primary">46</name>
    <name evidence="1" type="ORF">PBI_CONSTANCE_46</name>
</gene>
<protein>
    <submittedName>
        <fullName evidence="1">Cas4 family exonuclease</fullName>
    </submittedName>
</protein>
<keyword evidence="2" id="KW-1185">Reference proteome</keyword>
<reference evidence="1 2" key="1">
    <citation type="submission" date="2018-09" db="EMBL/GenBank/DDBJ databases">
        <authorList>
            <person name="Rimple P.A."/>
            <person name="Stoner T.H."/>
            <person name="Garlena R.A."/>
            <person name="Russell D.A."/>
            <person name="Pope W.H."/>
            <person name="Jacobs-Sera D."/>
            <person name="Hatfull G.F."/>
        </authorList>
    </citation>
    <scope>NUCLEOTIDE SEQUENCE [LARGE SCALE GENOMIC DNA]</scope>
</reference>
<evidence type="ECO:0000313" key="1">
    <source>
        <dbReference type="EMBL" id="AYN57452.1"/>
    </source>
</evidence>
<dbReference type="GO" id="GO:0004527">
    <property type="term" value="F:exonuclease activity"/>
    <property type="evidence" value="ECO:0007669"/>
    <property type="project" value="UniProtKB-KW"/>
</dbReference>
<dbReference type="EMBL" id="MH834605">
    <property type="protein sequence ID" value="AYN57452.1"/>
    <property type="molecule type" value="Genomic_DNA"/>
</dbReference>
<keyword evidence="1" id="KW-0540">Nuclease</keyword>
<accession>A0A3G2KEN6</accession>
<dbReference type="RefSeq" id="YP_009815319.1">
    <property type="nucleotide sequence ID" value="NC_048092.1"/>
</dbReference>
<dbReference type="GeneID" id="55006542"/>
<dbReference type="KEGG" id="vg:55006542"/>
<organism evidence="1 2">
    <name type="scientific">Arthrobacter phage Constance</name>
    <dbReference type="NCBI Taxonomy" id="2419950"/>
    <lineage>
        <taxon>Viruses</taxon>
        <taxon>Duplodnaviria</taxon>
        <taxon>Heunggongvirae</taxon>
        <taxon>Uroviricota</taxon>
        <taxon>Caudoviricetes</taxon>
        <taxon>Bridgettevirus</taxon>
        <taxon>Bridgettevirus constance</taxon>
    </lineage>
</organism>
<proteinExistence type="predicted"/>
<evidence type="ECO:0000313" key="2">
    <source>
        <dbReference type="Proteomes" id="UP000274513"/>
    </source>
</evidence>
<dbReference type="InterPro" id="IPR011604">
    <property type="entry name" value="PDDEXK-like_dom_sf"/>
</dbReference>
<dbReference type="Gene3D" id="3.90.320.10">
    <property type="match status" value="1"/>
</dbReference>
<name>A0A3G2KEN6_9CAUD</name>